<dbReference type="Gene3D" id="3.60.10.10">
    <property type="entry name" value="Endonuclease/exonuclease/phosphatase"/>
    <property type="match status" value="1"/>
</dbReference>
<dbReference type="SUPFAM" id="SSF56219">
    <property type="entry name" value="DNase I-like"/>
    <property type="match status" value="1"/>
</dbReference>
<evidence type="ECO:0000256" key="3">
    <source>
        <dbReference type="SAM" id="MobiDB-lite"/>
    </source>
</evidence>
<reference evidence="5 6" key="1">
    <citation type="submission" date="2019-08" db="EMBL/GenBank/DDBJ databases">
        <authorList>
            <person name="Dhanesh K."/>
            <person name="Kumar G."/>
            <person name="Sasikala C."/>
            <person name="Venkata Ramana C."/>
        </authorList>
    </citation>
    <scope>NUCLEOTIDE SEQUENCE [LARGE SCALE GENOMIC DNA]</scope>
    <source>
        <strain evidence="5 6">JC645</strain>
    </source>
</reference>
<proteinExistence type="predicted"/>
<feature type="transmembrane region" description="Helical" evidence="4">
    <location>
        <begin position="9"/>
        <end position="27"/>
    </location>
</feature>
<evidence type="ECO:0000313" key="5">
    <source>
        <dbReference type="EMBL" id="KAA5540986.1"/>
    </source>
</evidence>
<dbReference type="EMBL" id="VWOX01000011">
    <property type="protein sequence ID" value="KAA5540986.1"/>
    <property type="molecule type" value="Genomic_DNA"/>
</dbReference>
<keyword evidence="1" id="KW-0540">Nuclease</keyword>
<evidence type="ECO:0000313" key="6">
    <source>
        <dbReference type="Proteomes" id="UP000324479"/>
    </source>
</evidence>
<keyword evidence="4" id="KW-0472">Membrane</keyword>
<dbReference type="GO" id="GO:0006308">
    <property type="term" value="P:DNA catabolic process"/>
    <property type="evidence" value="ECO:0007669"/>
    <property type="project" value="InterPro"/>
</dbReference>
<sequence>MDEPGRSRPLFTLLTVVILIGGGIYFASHYQVDGLDQLVIQRRAPAPGDPPSGESVAEDRLFADRGSDFGTGFHQSPFSGTGFSSTEAGSRPAVFRTAGQSDPDDTSTSTVAAGRGRAGNLRVASWALSGFGPSKLANDACRSNLVRLIRQFDLISLQQITAAERDLIPRLVDAVNEGGRSYDFVMGAPTGPEAQTEQLAILFDVQRLHVDRSQTYTIADPHQKMTFDPMVAWFRVAGIPVDSAWTFSVVNVRVNLARAAAEVALLPGIFSSVRLDGRGEDDVVMTGLFQADDSYMIPRILGSSVTAAVRSAPTDIFGRHQTCNILVDRQRTSEYLGRGGPVDFLRHYNLSIGQAETISSHLPVFAEFTATEGGFL</sequence>
<protein>
    <submittedName>
        <fullName evidence="5">Deoxyribonuclease I</fullName>
    </submittedName>
</protein>
<dbReference type="GO" id="GO:0016787">
    <property type="term" value="F:hydrolase activity"/>
    <property type="evidence" value="ECO:0007669"/>
    <property type="project" value="UniProtKB-KW"/>
</dbReference>
<name>A0A5M6D1V4_9BACT</name>
<keyword evidence="2" id="KW-0378">Hydrolase</keyword>
<evidence type="ECO:0000256" key="1">
    <source>
        <dbReference type="ARBA" id="ARBA00022722"/>
    </source>
</evidence>
<organism evidence="5 6">
    <name type="scientific">Roseiconus nitratireducens</name>
    <dbReference type="NCBI Taxonomy" id="2605748"/>
    <lineage>
        <taxon>Bacteria</taxon>
        <taxon>Pseudomonadati</taxon>
        <taxon>Planctomycetota</taxon>
        <taxon>Planctomycetia</taxon>
        <taxon>Pirellulales</taxon>
        <taxon>Pirellulaceae</taxon>
        <taxon>Roseiconus</taxon>
    </lineage>
</organism>
<keyword evidence="6" id="KW-1185">Reference proteome</keyword>
<evidence type="ECO:0000256" key="2">
    <source>
        <dbReference type="ARBA" id="ARBA00022801"/>
    </source>
</evidence>
<dbReference type="Proteomes" id="UP000324479">
    <property type="component" value="Unassembled WGS sequence"/>
</dbReference>
<dbReference type="SMART" id="SM00476">
    <property type="entry name" value="DNaseIc"/>
    <property type="match status" value="1"/>
</dbReference>
<dbReference type="AlphaFoldDB" id="A0A5M6D1V4"/>
<dbReference type="InterPro" id="IPR016202">
    <property type="entry name" value="DNase_I"/>
</dbReference>
<feature type="region of interest" description="Disordered" evidence="3">
    <location>
        <begin position="95"/>
        <end position="114"/>
    </location>
</feature>
<dbReference type="InterPro" id="IPR036691">
    <property type="entry name" value="Endo/exonu/phosph_ase_sf"/>
</dbReference>
<evidence type="ECO:0000256" key="4">
    <source>
        <dbReference type="SAM" id="Phobius"/>
    </source>
</evidence>
<keyword evidence="4" id="KW-0812">Transmembrane</keyword>
<comment type="caution">
    <text evidence="5">The sequence shown here is derived from an EMBL/GenBank/DDBJ whole genome shotgun (WGS) entry which is preliminary data.</text>
</comment>
<keyword evidence="4" id="KW-1133">Transmembrane helix</keyword>
<accession>A0A5M6D1V4</accession>
<dbReference type="PRINTS" id="PR00130">
    <property type="entry name" value="DNASEI"/>
</dbReference>
<dbReference type="PANTHER" id="PTHR11371:SF31">
    <property type="entry name" value="EXTRACELLULAR NUCLEASE"/>
    <property type="match status" value="1"/>
</dbReference>
<dbReference type="GO" id="GO:0004536">
    <property type="term" value="F:DNA nuclease activity"/>
    <property type="evidence" value="ECO:0007669"/>
    <property type="project" value="InterPro"/>
</dbReference>
<dbReference type="RefSeq" id="WP_150078030.1">
    <property type="nucleotide sequence ID" value="NZ_VWOX01000011.1"/>
</dbReference>
<gene>
    <name evidence="5" type="ORF">FYK55_18975</name>
</gene>
<dbReference type="PANTHER" id="PTHR11371">
    <property type="entry name" value="DEOXYRIBONUCLEASE"/>
    <property type="match status" value="1"/>
</dbReference>